<dbReference type="InterPro" id="IPR006175">
    <property type="entry name" value="YjgF/YER057c/UK114"/>
</dbReference>
<dbReference type="Proteomes" id="UP000334380">
    <property type="component" value="Unassembled WGS sequence"/>
</dbReference>
<dbReference type="OrthoDB" id="8655901at2"/>
<dbReference type="InterPro" id="IPR035959">
    <property type="entry name" value="RutC-like_sf"/>
</dbReference>
<dbReference type="AlphaFoldDB" id="A0A5E4T4E4"/>
<reference evidence="1 2" key="1">
    <citation type="submission" date="2019-08" db="EMBL/GenBank/DDBJ databases">
        <authorList>
            <person name="Peeters C."/>
        </authorList>
    </citation>
    <scope>NUCLEOTIDE SEQUENCE [LARGE SCALE GENOMIC DNA]</scope>
    <source>
        <strain evidence="1 2">LMG 31013</strain>
    </source>
</reference>
<organism evidence="1 2">
    <name type="scientific">Pandoraea terrigena</name>
    <dbReference type="NCBI Taxonomy" id="2508292"/>
    <lineage>
        <taxon>Bacteria</taxon>
        <taxon>Pseudomonadati</taxon>
        <taxon>Pseudomonadota</taxon>
        <taxon>Betaproteobacteria</taxon>
        <taxon>Burkholderiales</taxon>
        <taxon>Burkholderiaceae</taxon>
        <taxon>Pandoraea</taxon>
    </lineage>
</organism>
<sequence>MIDIADIPLIDSVYREFFNTPYPNRSSIAAKALVVPGMRVEIVAYAVPSHCPPLT</sequence>
<name>A0A5E4T4E4_9BURK</name>
<proteinExistence type="predicted"/>
<evidence type="ECO:0000313" key="1">
    <source>
        <dbReference type="EMBL" id="VVD83036.1"/>
    </source>
</evidence>
<dbReference type="Gene3D" id="3.30.1330.40">
    <property type="entry name" value="RutC-like"/>
    <property type="match status" value="1"/>
</dbReference>
<dbReference type="EMBL" id="CABPRU010000002">
    <property type="protein sequence ID" value="VVD83036.1"/>
    <property type="molecule type" value="Genomic_DNA"/>
</dbReference>
<accession>A0A5E4T4E4</accession>
<gene>
    <name evidence="1" type="ORF">PTE31013_01214</name>
</gene>
<evidence type="ECO:0000313" key="2">
    <source>
        <dbReference type="Proteomes" id="UP000334380"/>
    </source>
</evidence>
<protein>
    <submittedName>
        <fullName evidence="1">Endoribonuclease L-PSP</fullName>
    </submittedName>
</protein>
<dbReference type="SUPFAM" id="SSF55298">
    <property type="entry name" value="YjgF-like"/>
    <property type="match status" value="1"/>
</dbReference>
<dbReference type="Pfam" id="PF01042">
    <property type="entry name" value="Ribonuc_L-PSP"/>
    <property type="match status" value="1"/>
</dbReference>
<dbReference type="RefSeq" id="WP_150611911.1">
    <property type="nucleotide sequence ID" value="NZ_CABPRU010000002.1"/>
</dbReference>
<keyword evidence="2" id="KW-1185">Reference proteome</keyword>